<dbReference type="PANTHER" id="PTHR43245">
    <property type="entry name" value="BIFUNCTIONAL POLYMYXIN RESISTANCE PROTEIN ARNA"/>
    <property type="match status" value="1"/>
</dbReference>
<sequence length="391" mass="42206">MAPDAETKKPDLGRVLVVGGCGMLGHHVVRLLLRDYAAAVSVLDLRCTANRRPDADGVTYHEGDITDAARVAAVLAEVRPETVIHTASPAPQAAGKVADALFRRVNVDGTRTVLDACRAAGVKALVYTSSASVVSDNRSDLVNADERWPVVRGKAQSEYYSETKAAAEALVLAANANPDTNTGPSPPDAPRFLTAAIRPSAIFGEGDTMLLHHLLQVHRQGRTRWQLGDNTNLFDFTYVENVAHAHLLAARALLATHARAGAPPLDHERVDGEVFFVTNDSPVYFWDLARAVWRAAGSEAAADAWVLPRGAGLVLGLLGEAAAAALRRPPTLTRQRVVYACMTRYYNIAKAKRRLGYRPLVPLDEAVRQSVRWTLAHEAEGEAARALKKGQ</sequence>
<reference evidence="18" key="1">
    <citation type="journal article" date="2023" name="Mol. Plant Microbe Interact.">
        <title>Elucidating the Obligate Nature and Biological Capacity of an Invasive Fungal Corn Pathogen.</title>
        <authorList>
            <person name="MacCready J.S."/>
            <person name="Roggenkamp E.M."/>
            <person name="Gdanetz K."/>
            <person name="Chilvers M.I."/>
        </authorList>
    </citation>
    <scope>NUCLEOTIDE SEQUENCE</scope>
    <source>
        <strain evidence="18">PM02</strain>
    </source>
</reference>
<keyword evidence="3" id="KW-0444">Lipid biosynthesis</keyword>
<dbReference type="Gene3D" id="3.40.50.720">
    <property type="entry name" value="NAD(P)-binding Rossmann-like Domain"/>
    <property type="match status" value="1"/>
</dbReference>
<keyword evidence="9" id="KW-0472">Membrane</keyword>
<dbReference type="InterPro" id="IPR050177">
    <property type="entry name" value="Lipid_A_modif_metabolic_enz"/>
</dbReference>
<evidence type="ECO:0000256" key="14">
    <source>
        <dbReference type="ARBA" id="ARBA00081397"/>
    </source>
</evidence>
<evidence type="ECO:0000256" key="16">
    <source>
        <dbReference type="ARBA" id="ARBA00082106"/>
    </source>
</evidence>
<dbReference type="PANTHER" id="PTHR43245:SF51">
    <property type="entry name" value="SHORT CHAIN DEHYDROGENASE_REDUCTASE FAMILY 42E, MEMBER 2"/>
    <property type="match status" value="1"/>
</dbReference>
<dbReference type="GO" id="GO:0000252">
    <property type="term" value="F:3-beta-hydroxysteroid dehydrogenase [NAD(P)+]/C4-decarboxylase activity"/>
    <property type="evidence" value="ECO:0007669"/>
    <property type="project" value="UniProtKB-ARBA"/>
</dbReference>
<dbReference type="Proteomes" id="UP001217918">
    <property type="component" value="Unassembled WGS sequence"/>
</dbReference>
<evidence type="ECO:0000313" key="19">
    <source>
        <dbReference type="Proteomes" id="UP001217918"/>
    </source>
</evidence>
<accession>A0AAD9I325</accession>
<evidence type="ECO:0000256" key="13">
    <source>
        <dbReference type="ARBA" id="ARBA00081267"/>
    </source>
</evidence>
<dbReference type="SUPFAM" id="SSF51735">
    <property type="entry name" value="NAD(P)-binding Rossmann-fold domains"/>
    <property type="match status" value="1"/>
</dbReference>
<gene>
    <name evidence="18" type="ORF">P8C59_003968</name>
</gene>
<keyword evidence="8" id="KW-0443">Lipid metabolism</keyword>
<comment type="caution">
    <text evidence="18">The sequence shown here is derived from an EMBL/GenBank/DDBJ whole genome shotgun (WGS) entry which is preliminary data.</text>
</comment>
<comment type="similarity">
    <text evidence="2">Belongs to the 3-beta-HSD family.</text>
</comment>
<evidence type="ECO:0000256" key="9">
    <source>
        <dbReference type="ARBA" id="ARBA00023136"/>
    </source>
</evidence>
<keyword evidence="4" id="KW-0256">Endoplasmic reticulum</keyword>
<evidence type="ECO:0000256" key="7">
    <source>
        <dbReference type="ARBA" id="ARBA00023027"/>
    </source>
</evidence>
<evidence type="ECO:0000259" key="17">
    <source>
        <dbReference type="SMART" id="SM00822"/>
    </source>
</evidence>
<evidence type="ECO:0000256" key="3">
    <source>
        <dbReference type="ARBA" id="ARBA00022516"/>
    </source>
</evidence>
<evidence type="ECO:0000256" key="8">
    <source>
        <dbReference type="ARBA" id="ARBA00023098"/>
    </source>
</evidence>
<dbReference type="GO" id="GO:0005789">
    <property type="term" value="C:endoplasmic reticulum membrane"/>
    <property type="evidence" value="ECO:0007669"/>
    <property type="project" value="UniProtKB-SubCell"/>
</dbReference>
<dbReference type="InterPro" id="IPR057326">
    <property type="entry name" value="KR_dom"/>
</dbReference>
<keyword evidence="6" id="KW-0560">Oxidoreductase</keyword>
<evidence type="ECO:0000256" key="15">
    <source>
        <dbReference type="ARBA" id="ARBA00081452"/>
    </source>
</evidence>
<comment type="subunit">
    <text evidence="10">Heterotetramer of ERG25, ERG26, ERG27 and ERG28. ERG28 acts as a scaffold to tether ERG27 and other 4,4-demethylation-related enzymes, forming a demethylation enzyme complex, in the endoplasmic reticulum.</text>
</comment>
<dbReference type="Pfam" id="PF01073">
    <property type="entry name" value="3Beta_HSD"/>
    <property type="match status" value="1"/>
</dbReference>
<dbReference type="AlphaFoldDB" id="A0AAD9I325"/>
<protein>
    <recommendedName>
        <fullName evidence="12">Sterol-4-alpha-carboxylate 3-dehydrogenase ERG26, decarboxylating</fullName>
    </recommendedName>
    <alternativeName>
        <fullName evidence="15 16">C-3 Sterol dehydrogenase ERG26</fullName>
    </alternativeName>
    <alternativeName>
        <fullName evidence="13 14">C-4 decarboxylase ERG26</fullName>
    </alternativeName>
    <alternativeName>
        <fullName evidence="11">Sterol-4-alpha-carboxylate 3-dehydrogenase erg26, decarboxylating</fullName>
    </alternativeName>
</protein>
<dbReference type="GO" id="GO:0006696">
    <property type="term" value="P:ergosterol biosynthetic process"/>
    <property type="evidence" value="ECO:0007669"/>
    <property type="project" value="UniProtKB-ARBA"/>
</dbReference>
<dbReference type="InterPro" id="IPR036291">
    <property type="entry name" value="NAD(P)-bd_dom_sf"/>
</dbReference>
<evidence type="ECO:0000256" key="2">
    <source>
        <dbReference type="ARBA" id="ARBA00009219"/>
    </source>
</evidence>
<dbReference type="InterPro" id="IPR002225">
    <property type="entry name" value="3Beta_OHSteriod_DH/Estase"/>
</dbReference>
<dbReference type="FunFam" id="3.40.50.720:FF:000346">
    <property type="entry name" value="C-3 sterol dehydrogenase/C-4 decarboxylase"/>
    <property type="match status" value="1"/>
</dbReference>
<evidence type="ECO:0000256" key="1">
    <source>
        <dbReference type="ARBA" id="ARBA00004406"/>
    </source>
</evidence>
<evidence type="ECO:0000256" key="10">
    <source>
        <dbReference type="ARBA" id="ARBA00046995"/>
    </source>
</evidence>
<evidence type="ECO:0000256" key="4">
    <source>
        <dbReference type="ARBA" id="ARBA00022824"/>
    </source>
</evidence>
<comment type="subcellular location">
    <subcellularLocation>
        <location evidence="1">Endoplasmic reticulum membrane</location>
        <topology evidence="1">Peripheral membrane protein</topology>
    </subcellularLocation>
</comment>
<dbReference type="EMBL" id="JAQQPM010000003">
    <property type="protein sequence ID" value="KAK2069382.1"/>
    <property type="molecule type" value="Genomic_DNA"/>
</dbReference>
<keyword evidence="19" id="KW-1185">Reference proteome</keyword>
<evidence type="ECO:0000256" key="6">
    <source>
        <dbReference type="ARBA" id="ARBA00023002"/>
    </source>
</evidence>
<evidence type="ECO:0000313" key="18">
    <source>
        <dbReference type="EMBL" id="KAK2069382.1"/>
    </source>
</evidence>
<keyword evidence="7" id="KW-0520">NAD</keyword>
<name>A0AAD9I325_9PEZI</name>
<proteinExistence type="inferred from homology"/>
<organism evidence="18 19">
    <name type="scientific">Phyllachora maydis</name>
    <dbReference type="NCBI Taxonomy" id="1825666"/>
    <lineage>
        <taxon>Eukaryota</taxon>
        <taxon>Fungi</taxon>
        <taxon>Dikarya</taxon>
        <taxon>Ascomycota</taxon>
        <taxon>Pezizomycotina</taxon>
        <taxon>Sordariomycetes</taxon>
        <taxon>Sordariomycetidae</taxon>
        <taxon>Phyllachorales</taxon>
        <taxon>Phyllachoraceae</taxon>
        <taxon>Phyllachora</taxon>
    </lineage>
</organism>
<dbReference type="SMART" id="SM00822">
    <property type="entry name" value="PKS_KR"/>
    <property type="match status" value="1"/>
</dbReference>
<evidence type="ECO:0000256" key="12">
    <source>
        <dbReference type="ARBA" id="ARBA00067985"/>
    </source>
</evidence>
<keyword evidence="5" id="KW-0752">Steroid biosynthesis</keyword>
<evidence type="ECO:0000256" key="11">
    <source>
        <dbReference type="ARBA" id="ARBA00067470"/>
    </source>
</evidence>
<evidence type="ECO:0000256" key="5">
    <source>
        <dbReference type="ARBA" id="ARBA00022955"/>
    </source>
</evidence>
<feature type="domain" description="Ketoreductase" evidence="17">
    <location>
        <begin position="13"/>
        <end position="154"/>
    </location>
</feature>